<feature type="domain" description="Methyltransferase" evidence="1">
    <location>
        <begin position="63"/>
        <end position="154"/>
    </location>
</feature>
<protein>
    <recommendedName>
        <fullName evidence="1">Methyltransferase domain-containing protein</fullName>
    </recommendedName>
</protein>
<dbReference type="Gene3D" id="3.40.50.150">
    <property type="entry name" value="Vaccinia Virus protein VP39"/>
    <property type="match status" value="1"/>
</dbReference>
<dbReference type="EMBL" id="CABO01000046">
    <property type="protein sequence ID" value="CBI02955.1"/>
    <property type="molecule type" value="Genomic_DNA"/>
</dbReference>
<sequence>MTDEQRTYWEKKIIAWEGSMRGASNPRSVPFLERAAAPFRKSLILRLEVAERLLKNQIAGKIVADLGCGSGMLARNLSAYGPSQVIGVDIALPAVQTAQQRSRDAGIAPSLVDFVCKDVRYDTDFLAKVDVVVGVGFLDYLNKDECLALFRSIRGKAFLFSSPVEKEFSLRALLRQIYLKLAGCPGSYRYSRAELDDMFRGMGNIHHYNKNSIRFVTNLPIGP</sequence>
<dbReference type="InterPro" id="IPR041698">
    <property type="entry name" value="Methyltransf_25"/>
</dbReference>
<evidence type="ECO:0000259" key="1">
    <source>
        <dbReference type="Pfam" id="PF13649"/>
    </source>
</evidence>
<name>E6Q6Y0_9ZZZZ</name>
<dbReference type="InterPro" id="IPR029063">
    <property type="entry name" value="SAM-dependent_MTases_sf"/>
</dbReference>
<evidence type="ECO:0000313" key="2">
    <source>
        <dbReference type="EMBL" id="CBI02955.1"/>
    </source>
</evidence>
<reference evidence="2" key="1">
    <citation type="submission" date="2009-10" db="EMBL/GenBank/DDBJ databases">
        <title>Diversity of trophic interactions inside an arsenic-rich microbial ecosystem.</title>
        <authorList>
            <person name="Bertin P.N."/>
            <person name="Heinrich-Salmeron A."/>
            <person name="Pelletier E."/>
            <person name="Goulhen-Chollet F."/>
            <person name="Arsene-Ploetze F."/>
            <person name="Gallien S."/>
            <person name="Calteau A."/>
            <person name="Vallenet D."/>
            <person name="Casiot C."/>
            <person name="Chane-Woon-Ming B."/>
            <person name="Giloteaux L."/>
            <person name="Barakat M."/>
            <person name="Bonnefoy V."/>
            <person name="Bruneel O."/>
            <person name="Chandler M."/>
            <person name="Cleiss J."/>
            <person name="Duran R."/>
            <person name="Elbaz-Poulichet F."/>
            <person name="Fonknechten N."/>
            <person name="Lauga B."/>
            <person name="Mornico D."/>
            <person name="Ortet P."/>
            <person name="Schaeffer C."/>
            <person name="Siguier P."/>
            <person name="Alexander Thil Smith A."/>
            <person name="Van Dorsselaer A."/>
            <person name="Weissenbach J."/>
            <person name="Medigue C."/>
            <person name="Le Paslier D."/>
        </authorList>
    </citation>
    <scope>NUCLEOTIDE SEQUENCE</scope>
</reference>
<gene>
    <name evidence="2" type="ORF">CARN4_1297</name>
</gene>
<dbReference type="Pfam" id="PF13649">
    <property type="entry name" value="Methyltransf_25"/>
    <property type="match status" value="1"/>
</dbReference>
<dbReference type="CDD" id="cd02440">
    <property type="entry name" value="AdoMet_MTases"/>
    <property type="match status" value="1"/>
</dbReference>
<dbReference type="AlphaFoldDB" id="E6Q6Y0"/>
<comment type="caution">
    <text evidence="2">The sequence shown here is derived from an EMBL/GenBank/DDBJ whole genome shotgun (WGS) entry which is preliminary data.</text>
</comment>
<dbReference type="SUPFAM" id="SSF53335">
    <property type="entry name" value="S-adenosyl-L-methionine-dependent methyltransferases"/>
    <property type="match status" value="1"/>
</dbReference>
<organism evidence="2">
    <name type="scientific">mine drainage metagenome</name>
    <dbReference type="NCBI Taxonomy" id="410659"/>
    <lineage>
        <taxon>unclassified sequences</taxon>
        <taxon>metagenomes</taxon>
        <taxon>ecological metagenomes</taxon>
    </lineage>
</organism>
<accession>E6Q6Y0</accession>
<proteinExistence type="predicted"/>